<protein>
    <recommendedName>
        <fullName evidence="10">DoxX family protein</fullName>
    </recommendedName>
</protein>
<evidence type="ECO:0000256" key="5">
    <source>
        <dbReference type="ARBA" id="ARBA00022989"/>
    </source>
</evidence>
<evidence type="ECO:0000256" key="1">
    <source>
        <dbReference type="ARBA" id="ARBA00004651"/>
    </source>
</evidence>
<feature type="transmembrane region" description="Helical" evidence="7">
    <location>
        <begin position="12"/>
        <end position="28"/>
    </location>
</feature>
<name>A0A512BK94_9HYPH</name>
<keyword evidence="3" id="KW-1003">Cell membrane</keyword>
<comment type="similarity">
    <text evidence="2">Belongs to the DoxX family.</text>
</comment>
<reference evidence="8 9" key="1">
    <citation type="submission" date="2019-07" db="EMBL/GenBank/DDBJ databases">
        <title>Whole genome shotgun sequence of Microvirga aerophila NBRC 106136.</title>
        <authorList>
            <person name="Hosoyama A."/>
            <person name="Uohara A."/>
            <person name="Ohji S."/>
            <person name="Ichikawa N."/>
        </authorList>
    </citation>
    <scope>NUCLEOTIDE SEQUENCE [LARGE SCALE GENOMIC DNA]</scope>
    <source>
        <strain evidence="8 9">NBRC 106136</strain>
    </source>
</reference>
<dbReference type="RefSeq" id="WP_114184282.1">
    <property type="nucleotide sequence ID" value="NZ_BJYU01000001.1"/>
</dbReference>
<gene>
    <name evidence="8" type="ORF">MAE02_00700</name>
</gene>
<evidence type="ECO:0000256" key="6">
    <source>
        <dbReference type="ARBA" id="ARBA00023136"/>
    </source>
</evidence>
<feature type="transmembrane region" description="Helical" evidence="7">
    <location>
        <begin position="75"/>
        <end position="93"/>
    </location>
</feature>
<organism evidence="8 9">
    <name type="scientific">Microvirga aerophila</name>
    <dbReference type="NCBI Taxonomy" id="670291"/>
    <lineage>
        <taxon>Bacteria</taxon>
        <taxon>Pseudomonadati</taxon>
        <taxon>Pseudomonadota</taxon>
        <taxon>Alphaproteobacteria</taxon>
        <taxon>Hyphomicrobiales</taxon>
        <taxon>Methylobacteriaceae</taxon>
        <taxon>Microvirga</taxon>
    </lineage>
</organism>
<dbReference type="AlphaFoldDB" id="A0A512BK94"/>
<evidence type="ECO:0000256" key="3">
    <source>
        <dbReference type="ARBA" id="ARBA00022475"/>
    </source>
</evidence>
<evidence type="ECO:0000256" key="2">
    <source>
        <dbReference type="ARBA" id="ARBA00006679"/>
    </source>
</evidence>
<evidence type="ECO:0000313" key="8">
    <source>
        <dbReference type="EMBL" id="GEO12374.1"/>
    </source>
</evidence>
<evidence type="ECO:0000256" key="7">
    <source>
        <dbReference type="SAM" id="Phobius"/>
    </source>
</evidence>
<evidence type="ECO:0008006" key="10">
    <source>
        <dbReference type="Google" id="ProtNLM"/>
    </source>
</evidence>
<keyword evidence="4 7" id="KW-0812">Transmembrane</keyword>
<keyword evidence="6 7" id="KW-0472">Membrane</keyword>
<dbReference type="Proteomes" id="UP000321085">
    <property type="component" value="Unassembled WGS sequence"/>
</dbReference>
<dbReference type="GO" id="GO:0005886">
    <property type="term" value="C:plasma membrane"/>
    <property type="evidence" value="ECO:0007669"/>
    <property type="project" value="UniProtKB-SubCell"/>
</dbReference>
<keyword evidence="9" id="KW-1185">Reference proteome</keyword>
<dbReference type="Pfam" id="PF07681">
    <property type="entry name" value="DoxX"/>
    <property type="match status" value="1"/>
</dbReference>
<dbReference type="InterPro" id="IPR051907">
    <property type="entry name" value="DoxX-like_oxidoreductase"/>
</dbReference>
<dbReference type="EMBL" id="BJYU01000001">
    <property type="protein sequence ID" value="GEO12374.1"/>
    <property type="molecule type" value="Genomic_DNA"/>
</dbReference>
<feature type="transmembrane region" description="Helical" evidence="7">
    <location>
        <begin position="105"/>
        <end position="126"/>
    </location>
</feature>
<evidence type="ECO:0000256" key="4">
    <source>
        <dbReference type="ARBA" id="ARBA00022692"/>
    </source>
</evidence>
<dbReference type="PANTHER" id="PTHR33452:SF4">
    <property type="entry name" value="BLL4328 PROTEIN"/>
    <property type="match status" value="1"/>
</dbReference>
<comment type="subcellular location">
    <subcellularLocation>
        <location evidence="1">Cell membrane</location>
        <topology evidence="1">Multi-pass membrane protein</topology>
    </subcellularLocation>
</comment>
<dbReference type="OrthoDB" id="9808524at2"/>
<dbReference type="InterPro" id="IPR032808">
    <property type="entry name" value="DoxX"/>
</dbReference>
<feature type="transmembrane region" description="Helical" evidence="7">
    <location>
        <begin position="48"/>
        <end position="68"/>
    </location>
</feature>
<proteinExistence type="inferred from homology"/>
<dbReference type="PANTHER" id="PTHR33452">
    <property type="entry name" value="OXIDOREDUCTASE CATD-RELATED"/>
    <property type="match status" value="1"/>
</dbReference>
<comment type="caution">
    <text evidence="8">The sequence shown here is derived from an EMBL/GenBank/DDBJ whole genome shotgun (WGS) entry which is preliminary data.</text>
</comment>
<accession>A0A512BK94</accession>
<evidence type="ECO:0000313" key="9">
    <source>
        <dbReference type="Proteomes" id="UP000321085"/>
    </source>
</evidence>
<sequence>MTNHDALGRWSPQALAVLRIVTALIFMLHGTQKLFGFPAPPESGIPPLMSLFGVGAVLELVGGLLILFGFLTRPVAFVLAGEMAVAYWMFHAPRSMYPALNGGDAAILYCFVFLLFVFTGPGAWSVDGARKTGPRHSWER</sequence>
<keyword evidence="5 7" id="KW-1133">Transmembrane helix</keyword>